<feature type="transmembrane region" description="Helical" evidence="2">
    <location>
        <begin position="224"/>
        <end position="245"/>
    </location>
</feature>
<keyword evidence="2" id="KW-0812">Transmembrane</keyword>
<evidence type="ECO:0000313" key="4">
    <source>
        <dbReference type="Proteomes" id="UP001301769"/>
    </source>
</evidence>
<accession>A0AAN7B1V1</accession>
<dbReference type="GO" id="GO:0043935">
    <property type="term" value="P:sexual sporulation resulting in formation of a cellular spore"/>
    <property type="evidence" value="ECO:0007669"/>
    <property type="project" value="TreeGrafter"/>
</dbReference>
<reference evidence="3" key="2">
    <citation type="submission" date="2023-05" db="EMBL/GenBank/DDBJ databases">
        <authorList>
            <consortium name="Lawrence Berkeley National Laboratory"/>
            <person name="Steindorff A."/>
            <person name="Hensen N."/>
            <person name="Bonometti L."/>
            <person name="Westerberg I."/>
            <person name="Brannstrom I.O."/>
            <person name="Guillou S."/>
            <person name="Cros-Aarteil S."/>
            <person name="Calhoun S."/>
            <person name="Haridas S."/>
            <person name="Kuo A."/>
            <person name="Mondo S."/>
            <person name="Pangilinan J."/>
            <person name="Riley R."/>
            <person name="Labutti K."/>
            <person name="Andreopoulos B."/>
            <person name="Lipzen A."/>
            <person name="Chen C."/>
            <person name="Yanf M."/>
            <person name="Daum C."/>
            <person name="Ng V."/>
            <person name="Clum A."/>
            <person name="Ohm R."/>
            <person name="Martin F."/>
            <person name="Silar P."/>
            <person name="Natvig D."/>
            <person name="Lalanne C."/>
            <person name="Gautier V."/>
            <person name="Ament-Velasquez S.L."/>
            <person name="Kruys A."/>
            <person name="Hutchinson M.I."/>
            <person name="Powell A.J."/>
            <person name="Barry K."/>
            <person name="Miller A.N."/>
            <person name="Grigoriev I.V."/>
            <person name="Debuchy R."/>
            <person name="Gladieux P."/>
            <person name="Thoren M.H."/>
            <person name="Johannesson H."/>
        </authorList>
    </citation>
    <scope>NUCLEOTIDE SEQUENCE</scope>
    <source>
        <strain evidence="3">PSN293</strain>
    </source>
</reference>
<name>A0AAN7B1V1_9PEZI</name>
<dbReference type="PANTHER" id="PTHR33927">
    <property type="entry name" value="TRANSMEMBRANE PROTEIN"/>
    <property type="match status" value="1"/>
</dbReference>
<dbReference type="PANTHER" id="PTHR33927:SF3">
    <property type="entry name" value="INTEGRAL MEMBRANE PROTEIN TMPA"/>
    <property type="match status" value="1"/>
</dbReference>
<reference evidence="3" key="1">
    <citation type="journal article" date="2023" name="Mol. Phylogenet. Evol.">
        <title>Genome-scale phylogeny and comparative genomics of the fungal order Sordariales.</title>
        <authorList>
            <person name="Hensen N."/>
            <person name="Bonometti L."/>
            <person name="Westerberg I."/>
            <person name="Brannstrom I.O."/>
            <person name="Guillou S."/>
            <person name="Cros-Aarteil S."/>
            <person name="Calhoun S."/>
            <person name="Haridas S."/>
            <person name="Kuo A."/>
            <person name="Mondo S."/>
            <person name="Pangilinan J."/>
            <person name="Riley R."/>
            <person name="LaButti K."/>
            <person name="Andreopoulos B."/>
            <person name="Lipzen A."/>
            <person name="Chen C."/>
            <person name="Yan M."/>
            <person name="Daum C."/>
            <person name="Ng V."/>
            <person name="Clum A."/>
            <person name="Steindorff A."/>
            <person name="Ohm R.A."/>
            <person name="Martin F."/>
            <person name="Silar P."/>
            <person name="Natvig D.O."/>
            <person name="Lalanne C."/>
            <person name="Gautier V."/>
            <person name="Ament-Velasquez S.L."/>
            <person name="Kruys A."/>
            <person name="Hutchinson M.I."/>
            <person name="Powell A.J."/>
            <person name="Barry K."/>
            <person name="Miller A.N."/>
            <person name="Grigoriev I.V."/>
            <person name="Debuchy R."/>
            <person name="Gladieux P."/>
            <person name="Hiltunen Thoren M."/>
            <person name="Johannesson H."/>
        </authorList>
    </citation>
    <scope>NUCLEOTIDE SEQUENCE</scope>
    <source>
        <strain evidence="3">PSN293</strain>
    </source>
</reference>
<proteinExistence type="predicted"/>
<evidence type="ECO:0000313" key="3">
    <source>
        <dbReference type="EMBL" id="KAK4209646.1"/>
    </source>
</evidence>
<evidence type="ECO:0008006" key="5">
    <source>
        <dbReference type="Google" id="ProtNLM"/>
    </source>
</evidence>
<gene>
    <name evidence="3" type="ORF">QBC37DRAFT_443218</name>
</gene>
<organism evidence="3 4">
    <name type="scientific">Rhypophila decipiens</name>
    <dbReference type="NCBI Taxonomy" id="261697"/>
    <lineage>
        <taxon>Eukaryota</taxon>
        <taxon>Fungi</taxon>
        <taxon>Dikarya</taxon>
        <taxon>Ascomycota</taxon>
        <taxon>Pezizomycotina</taxon>
        <taxon>Sordariomycetes</taxon>
        <taxon>Sordariomycetidae</taxon>
        <taxon>Sordariales</taxon>
        <taxon>Naviculisporaceae</taxon>
        <taxon>Rhypophila</taxon>
    </lineage>
</organism>
<sequence length="528" mass="58712">MIPHISPSAEHHHIPSPAGPTVESHYHTLPTDLQLLKCQRGDTTVTSNSSTSSIDNEKEKALTRTTSAVCPTTTTYPDLEAATSTDFPLQIPKNIGIVRYKILNIYRRLFTIAFIGNSIALIVLLAQRGRDTTALDLINASAINLAVCGLARQPLVINTLYHIFGCIPRTAPLFFRRLAVKIFHFGGVHSGTGVASLVWYIAFVVLYSLDFFRPLTSSSPERTAISIAALSLIYLVLAILLLIIAVAYPPFRARHHDIFELTHRFANWLLLLTFWALLFFLAKQTPSTSQFLLNLPAFWILVILTCATIHPWLFLRKITINPEPLSQHAIRLHFNHTPLPYGKGISLAKHPLKDWHSFAGFTDSHDTPGSEFSVLVSKAGDWTRDTITTAPTTLYKRGTLVFGFGYVMKMFSRLIVVTTGSGIGPCLSFIGLDDEARPKMRVVWQTRDPVKTYGERTMDLVRIMDKDPVVLDTTLVGGRKDMLPVVLGLYKDFGAEAVCIVSNPATTKRLVLELEMRGILAYGPLFDS</sequence>
<dbReference type="GO" id="GO:0048315">
    <property type="term" value="P:conidium formation"/>
    <property type="evidence" value="ECO:0007669"/>
    <property type="project" value="TreeGrafter"/>
</dbReference>
<feature type="transmembrane region" description="Helical" evidence="2">
    <location>
        <begin position="291"/>
        <end position="315"/>
    </location>
</feature>
<feature type="transmembrane region" description="Helical" evidence="2">
    <location>
        <begin position="193"/>
        <end position="212"/>
    </location>
</feature>
<evidence type="ECO:0000256" key="1">
    <source>
        <dbReference type="SAM" id="MobiDB-lite"/>
    </source>
</evidence>
<feature type="region of interest" description="Disordered" evidence="1">
    <location>
        <begin position="1"/>
        <end position="23"/>
    </location>
</feature>
<feature type="transmembrane region" description="Helical" evidence="2">
    <location>
        <begin position="109"/>
        <end position="127"/>
    </location>
</feature>
<dbReference type="GO" id="GO:0005886">
    <property type="term" value="C:plasma membrane"/>
    <property type="evidence" value="ECO:0007669"/>
    <property type="project" value="TreeGrafter"/>
</dbReference>
<protein>
    <recommendedName>
        <fullName evidence="5">Integral membrane protein TmpA</fullName>
    </recommendedName>
</protein>
<keyword evidence="2" id="KW-1133">Transmembrane helix</keyword>
<dbReference type="EMBL" id="MU858198">
    <property type="protein sequence ID" value="KAK4209646.1"/>
    <property type="molecule type" value="Genomic_DNA"/>
</dbReference>
<feature type="transmembrane region" description="Helical" evidence="2">
    <location>
        <begin position="410"/>
        <end position="432"/>
    </location>
</feature>
<keyword evidence="4" id="KW-1185">Reference proteome</keyword>
<keyword evidence="2" id="KW-0472">Membrane</keyword>
<dbReference type="Proteomes" id="UP001301769">
    <property type="component" value="Unassembled WGS sequence"/>
</dbReference>
<evidence type="ECO:0000256" key="2">
    <source>
        <dbReference type="SAM" id="Phobius"/>
    </source>
</evidence>
<dbReference type="InterPro" id="IPR052979">
    <property type="entry name" value="Adenylate-forming_domain"/>
</dbReference>
<comment type="caution">
    <text evidence="3">The sequence shown here is derived from an EMBL/GenBank/DDBJ whole genome shotgun (WGS) entry which is preliminary data.</text>
</comment>
<feature type="transmembrane region" description="Helical" evidence="2">
    <location>
        <begin position="265"/>
        <end position="282"/>
    </location>
</feature>
<dbReference type="AlphaFoldDB" id="A0AAN7B1V1"/>
<dbReference type="GO" id="GO:0075306">
    <property type="term" value="P:regulation of conidium formation"/>
    <property type="evidence" value="ECO:0007669"/>
    <property type="project" value="TreeGrafter"/>
</dbReference>